<dbReference type="RefSeq" id="WP_209705246.1">
    <property type="nucleotide sequence ID" value="NZ_JAFIDA010000001.1"/>
</dbReference>
<name>A0A940PRP8_9MICO</name>
<evidence type="ECO:0000313" key="5">
    <source>
        <dbReference type="Proteomes" id="UP000675163"/>
    </source>
</evidence>
<keyword evidence="1 2" id="KW-0238">DNA-binding</keyword>
<dbReference type="SUPFAM" id="SSF48498">
    <property type="entry name" value="Tetracyclin repressor-like, C-terminal domain"/>
    <property type="match status" value="1"/>
</dbReference>
<gene>
    <name evidence="4" type="ORF">JOF28_001546</name>
</gene>
<dbReference type="Proteomes" id="UP000675163">
    <property type="component" value="Unassembled WGS sequence"/>
</dbReference>
<dbReference type="EMBL" id="JAFIDA010000001">
    <property type="protein sequence ID" value="MBP1326314.1"/>
    <property type="molecule type" value="Genomic_DNA"/>
</dbReference>
<evidence type="ECO:0000313" key="4">
    <source>
        <dbReference type="EMBL" id="MBP1326314.1"/>
    </source>
</evidence>
<keyword evidence="5" id="KW-1185">Reference proteome</keyword>
<dbReference type="SUPFAM" id="SSF46689">
    <property type="entry name" value="Homeodomain-like"/>
    <property type="match status" value="1"/>
</dbReference>
<reference evidence="4" key="1">
    <citation type="submission" date="2021-02" db="EMBL/GenBank/DDBJ databases">
        <title>Sequencing the genomes of 1000 actinobacteria strains.</title>
        <authorList>
            <person name="Klenk H.-P."/>
        </authorList>
    </citation>
    <scope>NUCLEOTIDE SEQUENCE</scope>
    <source>
        <strain evidence="4">DSM 22850</strain>
    </source>
</reference>
<sequence>MGDSSKRVRLDQRVIVDGVLELSRTEPTSRITFKRLGAALGVDATAMYRHFRNKDELTRAALDRLIGAAAEAGREAPGNWRSRIETFLFRLAELSLEHPSIASEGAVIDAAGIGDIAADELILEQLTEAGLAGDALIRAYAAISGFSLSQGAALAQEAMTVEGAARDGSIPWIGSYGVTNLAEYPHVYAHRDALFAISGMDVYRAGVAAILDATERAADGS</sequence>
<comment type="caution">
    <text evidence="4">The sequence shown here is derived from an EMBL/GenBank/DDBJ whole genome shotgun (WGS) entry which is preliminary data.</text>
</comment>
<dbReference type="InterPro" id="IPR009057">
    <property type="entry name" value="Homeodomain-like_sf"/>
</dbReference>
<feature type="domain" description="HTH tetR-type" evidence="3">
    <location>
        <begin position="9"/>
        <end position="69"/>
    </location>
</feature>
<organism evidence="4 5">
    <name type="scientific">Leucobacter exalbidus</name>
    <dbReference type="NCBI Taxonomy" id="662960"/>
    <lineage>
        <taxon>Bacteria</taxon>
        <taxon>Bacillati</taxon>
        <taxon>Actinomycetota</taxon>
        <taxon>Actinomycetes</taxon>
        <taxon>Micrococcales</taxon>
        <taxon>Microbacteriaceae</taxon>
        <taxon>Leucobacter</taxon>
    </lineage>
</organism>
<dbReference type="Gene3D" id="1.10.357.10">
    <property type="entry name" value="Tetracycline Repressor, domain 2"/>
    <property type="match status" value="1"/>
</dbReference>
<evidence type="ECO:0000256" key="2">
    <source>
        <dbReference type="PROSITE-ProRule" id="PRU00335"/>
    </source>
</evidence>
<dbReference type="GO" id="GO:0003677">
    <property type="term" value="F:DNA binding"/>
    <property type="evidence" value="ECO:0007669"/>
    <property type="project" value="UniProtKB-UniRule"/>
</dbReference>
<dbReference type="PROSITE" id="PS50977">
    <property type="entry name" value="HTH_TETR_2"/>
    <property type="match status" value="1"/>
</dbReference>
<evidence type="ECO:0000256" key="1">
    <source>
        <dbReference type="ARBA" id="ARBA00023125"/>
    </source>
</evidence>
<feature type="DNA-binding region" description="H-T-H motif" evidence="2">
    <location>
        <begin position="32"/>
        <end position="51"/>
    </location>
</feature>
<proteinExistence type="predicted"/>
<evidence type="ECO:0000259" key="3">
    <source>
        <dbReference type="PROSITE" id="PS50977"/>
    </source>
</evidence>
<dbReference type="Pfam" id="PF00440">
    <property type="entry name" value="TetR_N"/>
    <property type="match status" value="1"/>
</dbReference>
<dbReference type="AlphaFoldDB" id="A0A940PRP8"/>
<dbReference type="InterPro" id="IPR036271">
    <property type="entry name" value="Tet_transcr_reg_TetR-rel_C_sf"/>
</dbReference>
<accession>A0A940PRP8</accession>
<dbReference type="InterPro" id="IPR001647">
    <property type="entry name" value="HTH_TetR"/>
</dbReference>
<protein>
    <submittedName>
        <fullName evidence="4">AcrR family transcriptional regulator</fullName>
    </submittedName>
</protein>